<reference evidence="2" key="1">
    <citation type="submission" date="2013-12" db="EMBL/GenBank/DDBJ databases">
        <title>A Varibaculum cambriense genome reconstructed from a premature infant gut community with otherwise low bacterial novelty that shifts toward anaerobic metabolism during the third week of life.</title>
        <authorList>
            <person name="Brown C.T."/>
            <person name="Sharon I."/>
            <person name="Thomas B.C."/>
            <person name="Castelle C.J."/>
            <person name="Morowitz M.J."/>
            <person name="Banfield J.F."/>
        </authorList>
    </citation>
    <scope>NUCLEOTIDE SEQUENCE</scope>
</reference>
<gene>
    <name evidence="2" type="ORF">Q604_UNBC16370G0001</name>
</gene>
<protein>
    <submittedName>
        <fullName evidence="2">Type I restriction modification system M subunit</fullName>
    </submittedName>
</protein>
<dbReference type="GO" id="GO:0009307">
    <property type="term" value="P:DNA restriction-modification system"/>
    <property type="evidence" value="ECO:0007669"/>
    <property type="project" value="UniProtKB-KW"/>
</dbReference>
<dbReference type="EMBL" id="AZMM01016370">
    <property type="protein sequence ID" value="ETJ29089.1"/>
    <property type="molecule type" value="Genomic_DNA"/>
</dbReference>
<dbReference type="InterPro" id="IPR038333">
    <property type="entry name" value="T1MK-like_N_sf"/>
</dbReference>
<dbReference type="AlphaFoldDB" id="W1XJS5"/>
<feature type="non-terminal residue" evidence="2">
    <location>
        <position position="1"/>
    </location>
</feature>
<organism evidence="2">
    <name type="scientific">human gut metagenome</name>
    <dbReference type="NCBI Taxonomy" id="408170"/>
    <lineage>
        <taxon>unclassified sequences</taxon>
        <taxon>metagenomes</taxon>
        <taxon>organismal metagenomes</taxon>
    </lineage>
</organism>
<accession>W1XJS5</accession>
<evidence type="ECO:0000256" key="1">
    <source>
        <dbReference type="ARBA" id="ARBA00022747"/>
    </source>
</evidence>
<dbReference type="Gene3D" id="1.20.1260.30">
    <property type="match status" value="1"/>
</dbReference>
<name>W1XJS5_9ZZZZ</name>
<keyword evidence="1" id="KW-0680">Restriction system</keyword>
<sequence length="54" mass="5961">DAMFKIPTPLMLSKIVDAIDNLDMSDKDAKGDLYESLLVSERESLYSILGLSTP</sequence>
<comment type="caution">
    <text evidence="2">The sequence shown here is derived from an EMBL/GenBank/DDBJ whole genome shotgun (WGS) entry which is preliminary data.</text>
</comment>
<proteinExistence type="predicted"/>
<evidence type="ECO:0000313" key="2">
    <source>
        <dbReference type="EMBL" id="ETJ29089.1"/>
    </source>
</evidence>